<proteinExistence type="predicted"/>
<name>A0A553BB07_9FLAO</name>
<protein>
    <submittedName>
        <fullName evidence="1">Uncharacterized protein</fullName>
    </submittedName>
</protein>
<sequence>MEVKNKLQEEFMMRGMTYRGSETSIWKLENPKNNKTYFQQILEETSQTSFSTTFNNMYLWRKRNEIKQKEVINFREDYLFVFIKFLGYANTHQYINEYSLTLNNFLGIKAEGKTVIVQPIFEINKLVPMNDMIGKFALANEQTHDSRDTECVLELITLFQDYNQILPKRIHDQDIVKFENGNYKFDETILKQNKTNCVFSIGFYSNYFTLWALTKHATQYIDFTERPLRFRVRYFNQQLQQSCWTDYYEMNDQYDIGFLIKLPIKFSQEILNSYFFCGIGNKATQAITSYFCKNWKTIQNKRDFEQDTLINDSPFIIVFKVSKSNLKEIYIEKVIKLENLI</sequence>
<reference evidence="3 4" key="1">
    <citation type="submission" date="2019-07" db="EMBL/GenBank/DDBJ databases">
        <title>Novel species of Flavobacterium.</title>
        <authorList>
            <person name="Liu Q."/>
            <person name="Xin Y.-H."/>
        </authorList>
    </citation>
    <scope>NUCLEOTIDE SEQUENCE [LARGE SCALE GENOMIC DNA]</scope>
    <source>
        <strain evidence="2 3">GSP39</strain>
        <strain evidence="1 4">GSR22</strain>
    </source>
</reference>
<comment type="caution">
    <text evidence="1">The sequence shown here is derived from an EMBL/GenBank/DDBJ whole genome shotgun (WGS) entry which is preliminary data.</text>
</comment>
<organism evidence="1 4">
    <name type="scientific">Flavobacterium gawalongense</name>
    <dbReference type="NCBI Taxonomy" id="2594432"/>
    <lineage>
        <taxon>Bacteria</taxon>
        <taxon>Pseudomonadati</taxon>
        <taxon>Bacteroidota</taxon>
        <taxon>Flavobacteriia</taxon>
        <taxon>Flavobacteriales</taxon>
        <taxon>Flavobacteriaceae</taxon>
        <taxon>Flavobacterium</taxon>
    </lineage>
</organism>
<keyword evidence="3" id="KW-1185">Reference proteome</keyword>
<dbReference type="EMBL" id="VJZN01000014">
    <property type="protein sequence ID" value="TRX05846.1"/>
    <property type="molecule type" value="Genomic_DNA"/>
</dbReference>
<dbReference type="OrthoDB" id="919672at2"/>
<gene>
    <name evidence="1" type="ORF">FNW11_16245</name>
    <name evidence="2" type="ORF">FNW12_09495</name>
</gene>
<dbReference type="RefSeq" id="WP_143387444.1">
    <property type="nucleotide sequence ID" value="NZ_VJZL01000047.1"/>
</dbReference>
<evidence type="ECO:0000313" key="2">
    <source>
        <dbReference type="EMBL" id="TRX05846.1"/>
    </source>
</evidence>
<dbReference type="EMBL" id="VJZL01000047">
    <property type="protein sequence ID" value="TRX05431.1"/>
    <property type="molecule type" value="Genomic_DNA"/>
</dbReference>
<accession>A0A553BB07</accession>
<evidence type="ECO:0000313" key="4">
    <source>
        <dbReference type="Proteomes" id="UP000318669"/>
    </source>
</evidence>
<evidence type="ECO:0000313" key="3">
    <source>
        <dbReference type="Proteomes" id="UP000318528"/>
    </source>
</evidence>
<dbReference type="Proteomes" id="UP000318669">
    <property type="component" value="Unassembled WGS sequence"/>
</dbReference>
<evidence type="ECO:0000313" key="1">
    <source>
        <dbReference type="EMBL" id="TRX05431.1"/>
    </source>
</evidence>
<dbReference type="AlphaFoldDB" id="A0A553BB07"/>
<dbReference type="Proteomes" id="UP000318528">
    <property type="component" value="Unassembled WGS sequence"/>
</dbReference>